<dbReference type="Gene3D" id="1.10.10.1710">
    <property type="entry name" value="Deoxyribodipyrimidine photolyase-related"/>
    <property type="match status" value="1"/>
</dbReference>
<dbReference type="Gene3D" id="1.10.579.10">
    <property type="entry name" value="DNA Cyclobutane Dipyrimidine Photolyase, subunit A, domain 3"/>
    <property type="match status" value="1"/>
</dbReference>
<organism evidence="1 2">
    <name type="scientific">Paracoccus isoporae</name>
    <dbReference type="NCBI Taxonomy" id="591205"/>
    <lineage>
        <taxon>Bacteria</taxon>
        <taxon>Pseudomonadati</taxon>
        <taxon>Pseudomonadota</taxon>
        <taxon>Alphaproteobacteria</taxon>
        <taxon>Rhodobacterales</taxon>
        <taxon>Paracoccaceae</taxon>
        <taxon>Paracoccus</taxon>
    </lineage>
</organism>
<dbReference type="Gene3D" id="3.40.50.620">
    <property type="entry name" value="HUPs"/>
    <property type="match status" value="1"/>
</dbReference>
<proteinExistence type="predicted"/>
<accession>A0A1G6ZEH4</accession>
<dbReference type="InterPro" id="IPR052551">
    <property type="entry name" value="UV-DNA_repair_photolyase"/>
</dbReference>
<keyword evidence="2" id="KW-1185">Reference proteome</keyword>
<sequence length="510" mass="58398">MTRRLVLILGDQLSRQISALKGGEKARDVILMAEVAEEAGYADHHKQKLALVFAAMRHFAQELQDAGWTVIYRELTEDVADLQTAARDAIAAKKPEMLVVTEPGEYRLWDRMQGWEEALGLPVMIREDDRFLCSHQDFADWADGRKTMLMEHFYREMRKRTGLLMDGDEPEGGTWNYDAENRKPARDDLFLPDPPEGADDQITQDVLAMVEDRFPENFGKLHPFSWQVTRKGAEAARDRFMQEALPEFGRYQDAMLTDRPYMYHAVLSAYLNRGLLEPLDLCERAEAEYRAGRAPLNAVEGFIRQIIGWREYVRGLYWREMPDYAQVNDLGADRPLPDFYWTGETEMHCLSQAIGQTIETAYAHHIQRLMITGTYALLIGADPQAVHRWYLGVYADAYEWVELPNTIGMSQHADGGLLATKPYAASASYIDRMSDYCGDCAYDPKAKTGEGACPWNALYWDFIARHQDRFARNHRMRMVVASWKKKSARDQKALRKAAADHMAALTPYEG</sequence>
<dbReference type="InterPro" id="IPR007357">
    <property type="entry name" value="PhrB-like"/>
</dbReference>
<dbReference type="AlphaFoldDB" id="A0A1G6ZEH4"/>
<protein>
    <submittedName>
        <fullName evidence="1">Deoxyribodipyrimidine photolyase-related protein</fullName>
    </submittedName>
</protein>
<dbReference type="RefSeq" id="WP_090522401.1">
    <property type="nucleotide sequence ID" value="NZ_FNAH01000003.1"/>
</dbReference>
<dbReference type="SUPFAM" id="SSF48173">
    <property type="entry name" value="Cryptochrome/photolyase FAD-binding domain"/>
    <property type="match status" value="1"/>
</dbReference>
<dbReference type="InterPro" id="IPR014729">
    <property type="entry name" value="Rossmann-like_a/b/a_fold"/>
</dbReference>
<gene>
    <name evidence="1" type="ORF">SAMN05421538_103236</name>
</gene>
<dbReference type="STRING" id="591205.SAMN05421538_103236"/>
<reference evidence="1 2" key="1">
    <citation type="submission" date="2016-10" db="EMBL/GenBank/DDBJ databases">
        <authorList>
            <person name="de Groot N.N."/>
        </authorList>
    </citation>
    <scope>NUCLEOTIDE SEQUENCE [LARGE SCALE GENOMIC DNA]</scope>
    <source>
        <strain evidence="1 2">DSM 22220</strain>
    </source>
</reference>
<dbReference type="Gene3D" id="1.25.40.80">
    <property type="match status" value="1"/>
</dbReference>
<name>A0A1G6ZEH4_9RHOB</name>
<dbReference type="Proteomes" id="UP000199344">
    <property type="component" value="Unassembled WGS sequence"/>
</dbReference>
<evidence type="ECO:0000313" key="2">
    <source>
        <dbReference type="Proteomes" id="UP000199344"/>
    </source>
</evidence>
<dbReference type="InterPro" id="IPR036134">
    <property type="entry name" value="Crypto/Photolyase_FAD-like_sf"/>
</dbReference>
<dbReference type="EMBL" id="FNAH01000003">
    <property type="protein sequence ID" value="SDE00980.1"/>
    <property type="molecule type" value="Genomic_DNA"/>
</dbReference>
<dbReference type="OrthoDB" id="5288100at2"/>
<dbReference type="Pfam" id="PF04244">
    <property type="entry name" value="DPRP"/>
    <property type="match status" value="1"/>
</dbReference>
<dbReference type="PANTHER" id="PTHR38657:SF1">
    <property type="entry name" value="SLR1343 PROTEIN"/>
    <property type="match status" value="1"/>
</dbReference>
<evidence type="ECO:0000313" key="1">
    <source>
        <dbReference type="EMBL" id="SDE00980.1"/>
    </source>
</evidence>
<dbReference type="GO" id="GO:0016829">
    <property type="term" value="F:lyase activity"/>
    <property type="evidence" value="ECO:0007669"/>
    <property type="project" value="UniProtKB-KW"/>
</dbReference>
<keyword evidence="1" id="KW-0456">Lyase</keyword>
<dbReference type="PANTHER" id="PTHR38657">
    <property type="entry name" value="SLR1343 PROTEIN"/>
    <property type="match status" value="1"/>
</dbReference>